<dbReference type="EMBL" id="JH930472">
    <property type="protein sequence ID" value="EKM55543.1"/>
    <property type="molecule type" value="Genomic_DNA"/>
</dbReference>
<evidence type="ECO:0000313" key="1">
    <source>
        <dbReference type="EMBL" id="EKM55543.1"/>
    </source>
</evidence>
<gene>
    <name evidence="1" type="ORF">PHACADRAFT_256243</name>
</gene>
<sequence length="106" mass="11832">MCACRRVVLGVCKHCVRGISVNIRTSDEFRSEERLPRRNRRGFTLALWGLSRLGQSCRNVKITSERREVCCTGSPGELTIGTWLVVLVASRDQSVHVVCTGQLRSG</sequence>
<keyword evidence="2" id="KW-1185">Reference proteome</keyword>
<reference evidence="1 2" key="1">
    <citation type="journal article" date="2012" name="BMC Genomics">
        <title>Comparative genomics of the white-rot fungi, Phanerochaete carnosa and P. chrysosporium, to elucidate the genetic basis of the distinct wood types they colonize.</title>
        <authorList>
            <person name="Suzuki H."/>
            <person name="MacDonald J."/>
            <person name="Syed K."/>
            <person name="Salamov A."/>
            <person name="Hori C."/>
            <person name="Aerts A."/>
            <person name="Henrissat B."/>
            <person name="Wiebenga A."/>
            <person name="vanKuyk P.A."/>
            <person name="Barry K."/>
            <person name="Lindquist E."/>
            <person name="LaButti K."/>
            <person name="Lapidus A."/>
            <person name="Lucas S."/>
            <person name="Coutinho P."/>
            <person name="Gong Y."/>
            <person name="Samejima M."/>
            <person name="Mahadevan R."/>
            <person name="Abou-Zaid M."/>
            <person name="de Vries R.P."/>
            <person name="Igarashi K."/>
            <person name="Yadav J.S."/>
            <person name="Grigoriev I.V."/>
            <person name="Master E.R."/>
        </authorList>
    </citation>
    <scope>NUCLEOTIDE SEQUENCE [LARGE SCALE GENOMIC DNA]</scope>
    <source>
        <strain evidence="1 2">HHB-10118-sp</strain>
    </source>
</reference>
<proteinExistence type="predicted"/>
<dbReference type="AlphaFoldDB" id="K5VVH7"/>
<dbReference type="GeneID" id="18916528"/>
<dbReference type="RefSeq" id="XP_007395866.1">
    <property type="nucleotide sequence ID" value="XM_007395804.1"/>
</dbReference>
<protein>
    <submittedName>
        <fullName evidence="1">Uncharacterized protein</fullName>
    </submittedName>
</protein>
<evidence type="ECO:0000313" key="2">
    <source>
        <dbReference type="Proteomes" id="UP000008370"/>
    </source>
</evidence>
<dbReference type="InParanoid" id="K5VVH7"/>
<dbReference type="Proteomes" id="UP000008370">
    <property type="component" value="Unassembled WGS sequence"/>
</dbReference>
<organism evidence="1 2">
    <name type="scientific">Phanerochaete carnosa (strain HHB-10118-sp)</name>
    <name type="common">White-rot fungus</name>
    <name type="synonym">Peniophora carnosa</name>
    <dbReference type="NCBI Taxonomy" id="650164"/>
    <lineage>
        <taxon>Eukaryota</taxon>
        <taxon>Fungi</taxon>
        <taxon>Dikarya</taxon>
        <taxon>Basidiomycota</taxon>
        <taxon>Agaricomycotina</taxon>
        <taxon>Agaricomycetes</taxon>
        <taxon>Polyporales</taxon>
        <taxon>Phanerochaetaceae</taxon>
        <taxon>Phanerochaete</taxon>
    </lineage>
</organism>
<dbReference type="KEGG" id="pco:PHACADRAFT_256243"/>
<dbReference type="HOGENOM" id="CLU_2224149_0_0_1"/>
<name>K5VVH7_PHACS</name>
<accession>K5VVH7</accession>